<keyword evidence="2" id="KW-1185">Reference proteome</keyword>
<reference evidence="1 2" key="1">
    <citation type="submission" date="2019-03" db="EMBL/GenBank/DDBJ databases">
        <title>Draft genome sequences of novel Actinobacteria.</title>
        <authorList>
            <person name="Sahin N."/>
            <person name="Ay H."/>
            <person name="Saygin H."/>
        </authorList>
    </citation>
    <scope>NUCLEOTIDE SEQUENCE [LARGE SCALE GENOMIC DNA]</scope>
    <source>
        <strain evidence="1 2">CH32</strain>
    </source>
</reference>
<name>A0A4R4YKC0_9ACTN</name>
<dbReference type="EMBL" id="SMKQ01000079">
    <property type="protein sequence ID" value="TDD45405.1"/>
    <property type="molecule type" value="Genomic_DNA"/>
</dbReference>
<sequence length="93" mass="9895">MNTTATALQTVPVAGDAMRAGHRGHIIAVDGVIATITSINRADNGEHVVNWQQIDCSPHDEPATGTIYVPDGATVDCIRVADWLAREDSEASR</sequence>
<comment type="caution">
    <text evidence="1">The sequence shown here is derived from an EMBL/GenBank/DDBJ whole genome shotgun (WGS) entry which is preliminary data.</text>
</comment>
<dbReference type="Proteomes" id="UP000295302">
    <property type="component" value="Unassembled WGS sequence"/>
</dbReference>
<evidence type="ECO:0000313" key="1">
    <source>
        <dbReference type="EMBL" id="TDD45405.1"/>
    </source>
</evidence>
<dbReference type="RefSeq" id="WP_132615710.1">
    <property type="nucleotide sequence ID" value="NZ_SMKQ01000079.1"/>
</dbReference>
<proteinExistence type="predicted"/>
<accession>A0A4R4YKC0</accession>
<gene>
    <name evidence="1" type="ORF">E1286_24110</name>
</gene>
<evidence type="ECO:0000313" key="2">
    <source>
        <dbReference type="Proteomes" id="UP000295302"/>
    </source>
</evidence>
<protein>
    <submittedName>
        <fullName evidence="1">Uncharacterized protein</fullName>
    </submittedName>
</protein>
<dbReference type="AlphaFoldDB" id="A0A4R4YKC0"/>
<dbReference type="OrthoDB" id="7059163at2"/>
<organism evidence="1 2">
    <name type="scientific">Nonomuraea terrae</name>
    <dbReference type="NCBI Taxonomy" id="2530383"/>
    <lineage>
        <taxon>Bacteria</taxon>
        <taxon>Bacillati</taxon>
        <taxon>Actinomycetota</taxon>
        <taxon>Actinomycetes</taxon>
        <taxon>Streptosporangiales</taxon>
        <taxon>Streptosporangiaceae</taxon>
        <taxon>Nonomuraea</taxon>
    </lineage>
</organism>